<dbReference type="PANTHER" id="PTHR33057:SF224">
    <property type="entry name" value="TRANSCRIPTION REPRESSOR"/>
    <property type="match status" value="1"/>
</dbReference>
<feature type="domain" description="OVATE" evidence="7">
    <location>
        <begin position="45"/>
        <end position="104"/>
    </location>
</feature>
<protein>
    <recommendedName>
        <fullName evidence="6">Transcription repressor</fullName>
    </recommendedName>
    <alternativeName>
        <fullName evidence="6">Ovate family protein</fullName>
    </alternativeName>
</protein>
<dbReference type="PANTHER" id="PTHR33057">
    <property type="entry name" value="TRANSCRIPTION REPRESSOR OFP7-RELATED"/>
    <property type="match status" value="1"/>
</dbReference>
<keyword evidence="5 6" id="KW-0539">Nucleus</keyword>
<dbReference type="InterPro" id="IPR038933">
    <property type="entry name" value="Ovate"/>
</dbReference>
<gene>
    <name evidence="8" type="ORF">Syun_005007</name>
</gene>
<evidence type="ECO:0000256" key="5">
    <source>
        <dbReference type="ARBA" id="ARBA00023242"/>
    </source>
</evidence>
<keyword evidence="2 6" id="KW-0678">Repressor</keyword>
<reference evidence="8 9" key="1">
    <citation type="submission" date="2024-01" db="EMBL/GenBank/DDBJ databases">
        <title>Genome assemblies of Stephania.</title>
        <authorList>
            <person name="Yang L."/>
        </authorList>
    </citation>
    <scope>NUCLEOTIDE SEQUENCE [LARGE SCALE GENOMIC DNA]</scope>
    <source>
        <strain evidence="8">YNDBR</strain>
        <tissue evidence="8">Leaf</tissue>
    </source>
</reference>
<dbReference type="InterPro" id="IPR006458">
    <property type="entry name" value="Ovate_C"/>
</dbReference>
<keyword evidence="9" id="KW-1185">Reference proteome</keyword>
<dbReference type="AlphaFoldDB" id="A0AAP0L4Z7"/>
<keyword evidence="4 6" id="KW-0804">Transcription</keyword>
<evidence type="ECO:0000313" key="9">
    <source>
        <dbReference type="Proteomes" id="UP001420932"/>
    </source>
</evidence>
<dbReference type="NCBIfam" id="TIGR01568">
    <property type="entry name" value="A_thal_3678"/>
    <property type="match status" value="1"/>
</dbReference>
<dbReference type="EMBL" id="JBBNAF010000002">
    <property type="protein sequence ID" value="KAK9164105.1"/>
    <property type="molecule type" value="Genomic_DNA"/>
</dbReference>
<dbReference type="Pfam" id="PF04844">
    <property type="entry name" value="Ovate"/>
    <property type="match status" value="1"/>
</dbReference>
<evidence type="ECO:0000256" key="4">
    <source>
        <dbReference type="ARBA" id="ARBA00023163"/>
    </source>
</evidence>
<evidence type="ECO:0000256" key="6">
    <source>
        <dbReference type="RuleBase" id="RU367028"/>
    </source>
</evidence>
<comment type="function">
    <text evidence="6">Transcriptional repressor that regulates multiple aspects of plant growth and development.</text>
</comment>
<evidence type="ECO:0000256" key="3">
    <source>
        <dbReference type="ARBA" id="ARBA00023015"/>
    </source>
</evidence>
<sequence length="113" mass="12780">MRQRRIGRVKRVVGNGGAPVPEGVSPARLSRFCSIEGKVRESFAVVKRSVEPLEDFKRSMVEMILEKEMVEVGELEELLRCFLSLNSRDHHGVIVEAFAEIYEAMFSESPLIS</sequence>
<proteinExistence type="predicted"/>
<evidence type="ECO:0000256" key="2">
    <source>
        <dbReference type="ARBA" id="ARBA00022491"/>
    </source>
</evidence>
<comment type="caution">
    <text evidence="8">The sequence shown here is derived from an EMBL/GenBank/DDBJ whole genome shotgun (WGS) entry which is preliminary data.</text>
</comment>
<accession>A0AAP0L4Z7</accession>
<dbReference type="Proteomes" id="UP001420932">
    <property type="component" value="Unassembled WGS sequence"/>
</dbReference>
<evidence type="ECO:0000256" key="1">
    <source>
        <dbReference type="ARBA" id="ARBA00004123"/>
    </source>
</evidence>
<comment type="subcellular location">
    <subcellularLocation>
        <location evidence="1 6">Nucleus</location>
    </subcellularLocation>
</comment>
<dbReference type="PROSITE" id="PS51754">
    <property type="entry name" value="OVATE"/>
    <property type="match status" value="1"/>
</dbReference>
<keyword evidence="3 6" id="KW-0805">Transcription regulation</keyword>
<dbReference type="GO" id="GO:0005634">
    <property type="term" value="C:nucleus"/>
    <property type="evidence" value="ECO:0007669"/>
    <property type="project" value="UniProtKB-SubCell"/>
</dbReference>
<evidence type="ECO:0000259" key="7">
    <source>
        <dbReference type="PROSITE" id="PS51754"/>
    </source>
</evidence>
<name>A0AAP0L4Z7_9MAGN</name>
<organism evidence="8 9">
    <name type="scientific">Stephania yunnanensis</name>
    <dbReference type="NCBI Taxonomy" id="152371"/>
    <lineage>
        <taxon>Eukaryota</taxon>
        <taxon>Viridiplantae</taxon>
        <taxon>Streptophyta</taxon>
        <taxon>Embryophyta</taxon>
        <taxon>Tracheophyta</taxon>
        <taxon>Spermatophyta</taxon>
        <taxon>Magnoliopsida</taxon>
        <taxon>Ranunculales</taxon>
        <taxon>Menispermaceae</taxon>
        <taxon>Menispermoideae</taxon>
        <taxon>Cissampelideae</taxon>
        <taxon>Stephania</taxon>
    </lineage>
</organism>
<dbReference type="GO" id="GO:0045892">
    <property type="term" value="P:negative regulation of DNA-templated transcription"/>
    <property type="evidence" value="ECO:0007669"/>
    <property type="project" value="UniProtKB-UniRule"/>
</dbReference>
<evidence type="ECO:0000313" key="8">
    <source>
        <dbReference type="EMBL" id="KAK9164105.1"/>
    </source>
</evidence>